<dbReference type="GO" id="GO:0004672">
    <property type="term" value="F:protein kinase activity"/>
    <property type="evidence" value="ECO:0007669"/>
    <property type="project" value="InterPro"/>
</dbReference>
<dbReference type="Proteomes" id="UP001187192">
    <property type="component" value="Unassembled WGS sequence"/>
</dbReference>
<dbReference type="GO" id="GO:0016020">
    <property type="term" value="C:membrane"/>
    <property type="evidence" value="ECO:0007669"/>
    <property type="project" value="TreeGrafter"/>
</dbReference>
<reference evidence="3" key="1">
    <citation type="submission" date="2023-07" db="EMBL/GenBank/DDBJ databases">
        <title>draft genome sequence of fig (Ficus carica).</title>
        <authorList>
            <person name="Takahashi T."/>
            <person name="Nishimura K."/>
        </authorList>
    </citation>
    <scope>NUCLEOTIDE SEQUENCE</scope>
</reference>
<dbReference type="AlphaFoldDB" id="A0AA88A6W9"/>
<dbReference type="PANTHER" id="PTHR48055">
    <property type="entry name" value="LEUCINE-RICH REPEAT RECEPTOR PROTEIN KINASE EMS1"/>
    <property type="match status" value="1"/>
</dbReference>
<proteinExistence type="predicted"/>
<dbReference type="Pfam" id="PF00069">
    <property type="entry name" value="Pkinase"/>
    <property type="match status" value="1"/>
</dbReference>
<organism evidence="3 4">
    <name type="scientific">Ficus carica</name>
    <name type="common">Common fig</name>
    <dbReference type="NCBI Taxonomy" id="3494"/>
    <lineage>
        <taxon>Eukaryota</taxon>
        <taxon>Viridiplantae</taxon>
        <taxon>Streptophyta</taxon>
        <taxon>Embryophyta</taxon>
        <taxon>Tracheophyta</taxon>
        <taxon>Spermatophyta</taxon>
        <taxon>Magnoliopsida</taxon>
        <taxon>eudicotyledons</taxon>
        <taxon>Gunneridae</taxon>
        <taxon>Pentapetalae</taxon>
        <taxon>rosids</taxon>
        <taxon>fabids</taxon>
        <taxon>Rosales</taxon>
        <taxon>Moraceae</taxon>
        <taxon>Ficeae</taxon>
        <taxon>Ficus</taxon>
    </lineage>
</organism>
<dbReference type="InterPro" id="IPR000719">
    <property type="entry name" value="Prot_kinase_dom"/>
</dbReference>
<feature type="region of interest" description="Disordered" evidence="1">
    <location>
        <begin position="171"/>
        <end position="209"/>
    </location>
</feature>
<dbReference type="SMART" id="SM00220">
    <property type="entry name" value="S_TKc"/>
    <property type="match status" value="1"/>
</dbReference>
<dbReference type="InterPro" id="IPR008271">
    <property type="entry name" value="Ser/Thr_kinase_AS"/>
</dbReference>
<dbReference type="Gene3D" id="1.10.510.10">
    <property type="entry name" value="Transferase(Phosphotransferase) domain 1"/>
    <property type="match status" value="1"/>
</dbReference>
<dbReference type="PROSITE" id="PS00108">
    <property type="entry name" value="PROTEIN_KINASE_ST"/>
    <property type="match status" value="1"/>
</dbReference>
<dbReference type="SUPFAM" id="SSF56112">
    <property type="entry name" value="Protein kinase-like (PK-like)"/>
    <property type="match status" value="1"/>
</dbReference>
<dbReference type="EMBL" id="BTGU01002198">
    <property type="protein sequence ID" value="GMN35271.1"/>
    <property type="molecule type" value="Genomic_DNA"/>
</dbReference>
<keyword evidence="4" id="KW-1185">Reference proteome</keyword>
<evidence type="ECO:0000313" key="4">
    <source>
        <dbReference type="Proteomes" id="UP001187192"/>
    </source>
</evidence>
<evidence type="ECO:0000313" key="3">
    <source>
        <dbReference type="EMBL" id="GMN35271.1"/>
    </source>
</evidence>
<dbReference type="PANTHER" id="PTHR48055:SF55">
    <property type="entry name" value="PROTEIN KINASE DOMAIN-CONTAINING PROTEIN"/>
    <property type="match status" value="1"/>
</dbReference>
<dbReference type="InterPro" id="IPR051564">
    <property type="entry name" value="LRR_receptor-like_kinase"/>
</dbReference>
<sequence>MPNGSLEKWLHQVTDGENCSRGLSLVQRLNIAIEVASAIYYLHNDCDQPVIHCDLKPSNILLDNEMIAHISDFGLARLVSRTTDSSQGQASTIGIKGTIGYVAPEYAMGGEPSKQGDVYSYGILVLEMLTGKKPVDEMFKDDFNLCSFVTSALQPERLVRIVDSALLPAEVEETTDRSREGGRSNSNNGGTEIEEEGGNNTSLEDPNQMSSTLQECLVSVLKVGLACSEDSPNERMNMEDVIRELQHIRNAYLGVGIRGQRRRTR</sequence>
<gene>
    <name evidence="3" type="ORF">TIFTF001_042196</name>
</gene>
<evidence type="ECO:0000256" key="1">
    <source>
        <dbReference type="SAM" id="MobiDB-lite"/>
    </source>
</evidence>
<accession>A0AA88A6W9</accession>
<name>A0AA88A6W9_FICCA</name>
<dbReference type="GO" id="GO:0005524">
    <property type="term" value="F:ATP binding"/>
    <property type="evidence" value="ECO:0007669"/>
    <property type="project" value="InterPro"/>
</dbReference>
<feature type="domain" description="Protein kinase" evidence="2">
    <location>
        <begin position="1"/>
        <end position="253"/>
    </location>
</feature>
<dbReference type="InterPro" id="IPR011009">
    <property type="entry name" value="Kinase-like_dom_sf"/>
</dbReference>
<protein>
    <recommendedName>
        <fullName evidence="2">Protein kinase domain-containing protein</fullName>
    </recommendedName>
</protein>
<comment type="caution">
    <text evidence="3">The sequence shown here is derived from an EMBL/GenBank/DDBJ whole genome shotgun (WGS) entry which is preliminary data.</text>
</comment>
<evidence type="ECO:0000259" key="2">
    <source>
        <dbReference type="PROSITE" id="PS50011"/>
    </source>
</evidence>
<dbReference type="PROSITE" id="PS50011">
    <property type="entry name" value="PROTEIN_KINASE_DOM"/>
    <property type="match status" value="1"/>
</dbReference>